<feature type="domain" description="VWFA" evidence="1">
    <location>
        <begin position="1"/>
        <end position="109"/>
    </location>
</feature>
<evidence type="ECO:0000313" key="2">
    <source>
        <dbReference type="EMBL" id="CAF2142086.1"/>
    </source>
</evidence>
<gene>
    <name evidence="3" type="ORF">UXM345_LOCUS9767</name>
    <name evidence="2" type="ORF">XDN619_LOCUS26914</name>
</gene>
<dbReference type="InterPro" id="IPR002035">
    <property type="entry name" value="VWF_A"/>
</dbReference>
<accession>A0A816X3F1</accession>
<protein>
    <recommendedName>
        <fullName evidence="1">VWFA domain-containing protein</fullName>
    </recommendedName>
</protein>
<proteinExistence type="predicted"/>
<name>A0A816X3F1_9BILA</name>
<dbReference type="InterPro" id="IPR036465">
    <property type="entry name" value="vWFA_dom_sf"/>
</dbReference>
<comment type="caution">
    <text evidence="2">The sequence shown here is derived from an EMBL/GenBank/DDBJ whole genome shotgun (WGS) entry which is preliminary data.</text>
</comment>
<evidence type="ECO:0000313" key="3">
    <source>
        <dbReference type="EMBL" id="CAF3886588.1"/>
    </source>
</evidence>
<organism evidence="2 4">
    <name type="scientific">Rotaria magnacalcarata</name>
    <dbReference type="NCBI Taxonomy" id="392030"/>
    <lineage>
        <taxon>Eukaryota</taxon>
        <taxon>Metazoa</taxon>
        <taxon>Spiralia</taxon>
        <taxon>Gnathifera</taxon>
        <taxon>Rotifera</taxon>
        <taxon>Eurotatoria</taxon>
        <taxon>Bdelloidea</taxon>
        <taxon>Philodinida</taxon>
        <taxon>Philodinidae</taxon>
        <taxon>Rotaria</taxon>
    </lineage>
</organism>
<dbReference type="EMBL" id="CAJNRG010012674">
    <property type="protein sequence ID" value="CAF2142086.1"/>
    <property type="molecule type" value="Genomic_DNA"/>
</dbReference>
<dbReference type="Proteomes" id="UP000663842">
    <property type="component" value="Unassembled WGS sequence"/>
</dbReference>
<sequence length="140" mass="14948">MKGGGTYYFQGLEKAKQAIANDQTKSSIVMIFISDGGDGSGKDCVAIIRQLKEQYGVNHNFVCHTVDFGSGISQGSSATQLLTNMAAARGGRTYSANTSDDLKNVFNHIAANSTTSVALVERFSAILAQKISVKIMVDYL</sequence>
<reference evidence="2" key="1">
    <citation type="submission" date="2021-02" db="EMBL/GenBank/DDBJ databases">
        <authorList>
            <person name="Nowell W R."/>
        </authorList>
    </citation>
    <scope>NUCLEOTIDE SEQUENCE</scope>
</reference>
<dbReference type="Proteomes" id="UP000663887">
    <property type="component" value="Unassembled WGS sequence"/>
</dbReference>
<evidence type="ECO:0000259" key="1">
    <source>
        <dbReference type="PROSITE" id="PS50234"/>
    </source>
</evidence>
<dbReference type="PROSITE" id="PS50234">
    <property type="entry name" value="VWFA"/>
    <property type="match status" value="1"/>
</dbReference>
<dbReference type="SUPFAM" id="SSF53300">
    <property type="entry name" value="vWA-like"/>
    <property type="match status" value="1"/>
</dbReference>
<dbReference type="Gene3D" id="3.40.50.410">
    <property type="entry name" value="von Willebrand factor, type A domain"/>
    <property type="match status" value="1"/>
</dbReference>
<dbReference type="AlphaFoldDB" id="A0A816X3F1"/>
<dbReference type="EMBL" id="CAJOBF010000904">
    <property type="protein sequence ID" value="CAF3886588.1"/>
    <property type="molecule type" value="Genomic_DNA"/>
</dbReference>
<evidence type="ECO:0000313" key="4">
    <source>
        <dbReference type="Proteomes" id="UP000663887"/>
    </source>
</evidence>